<dbReference type="Gene3D" id="2.30.30.40">
    <property type="entry name" value="SH3 Domains"/>
    <property type="match status" value="5"/>
</dbReference>
<dbReference type="Pfam" id="PF07653">
    <property type="entry name" value="SH3_2"/>
    <property type="match status" value="1"/>
</dbReference>
<organism evidence="5">
    <name type="scientific">Arion vulgaris</name>
    <dbReference type="NCBI Taxonomy" id="1028688"/>
    <lineage>
        <taxon>Eukaryota</taxon>
        <taxon>Metazoa</taxon>
        <taxon>Spiralia</taxon>
        <taxon>Lophotrochozoa</taxon>
        <taxon>Mollusca</taxon>
        <taxon>Gastropoda</taxon>
        <taxon>Heterobranchia</taxon>
        <taxon>Euthyneura</taxon>
        <taxon>Panpulmonata</taxon>
        <taxon>Eupulmonata</taxon>
        <taxon>Stylommatophora</taxon>
        <taxon>Helicina</taxon>
        <taxon>Arionoidea</taxon>
        <taxon>Arionidae</taxon>
        <taxon>Arion</taxon>
    </lineage>
</organism>
<dbReference type="PANTHER" id="PTHR45929:SF2">
    <property type="entry name" value="SIGNAL TRANSDUCING ADAPTER MOLECULE 1"/>
    <property type="match status" value="1"/>
</dbReference>
<dbReference type="EMBL" id="HACG01033233">
    <property type="protein sequence ID" value="CEK80098.1"/>
    <property type="molecule type" value="Transcribed_RNA"/>
</dbReference>
<dbReference type="InterPro" id="IPR001452">
    <property type="entry name" value="SH3_domain"/>
</dbReference>
<evidence type="ECO:0000259" key="4">
    <source>
        <dbReference type="PROSITE" id="PS50002"/>
    </source>
</evidence>
<reference evidence="5" key="1">
    <citation type="submission" date="2014-12" db="EMBL/GenBank/DDBJ databases">
        <title>Insight into the proteome of Arion vulgaris.</title>
        <authorList>
            <person name="Aradska J."/>
            <person name="Bulat T."/>
            <person name="Smidak R."/>
            <person name="Sarate P."/>
            <person name="Gangsoo J."/>
            <person name="Sialana F."/>
            <person name="Bilban M."/>
            <person name="Lubec G."/>
        </authorList>
    </citation>
    <scope>NUCLEOTIDE SEQUENCE</scope>
    <source>
        <tissue evidence="5">Skin</tissue>
    </source>
</reference>
<feature type="domain" description="SH3" evidence="4">
    <location>
        <begin position="90"/>
        <end position="149"/>
    </location>
</feature>
<dbReference type="GO" id="GO:0033565">
    <property type="term" value="C:ESCRT-0 complex"/>
    <property type="evidence" value="ECO:0007669"/>
    <property type="project" value="TreeGrafter"/>
</dbReference>
<evidence type="ECO:0000256" key="2">
    <source>
        <dbReference type="PROSITE-ProRule" id="PRU00192"/>
    </source>
</evidence>
<dbReference type="AlphaFoldDB" id="A0A0B7AH27"/>
<feature type="domain" description="SH3" evidence="4">
    <location>
        <begin position="248"/>
        <end position="306"/>
    </location>
</feature>
<dbReference type="InterPro" id="IPR050670">
    <property type="entry name" value="STAM"/>
</dbReference>
<protein>
    <recommendedName>
        <fullName evidence="4">SH3 domain-containing protein</fullName>
    </recommendedName>
</protein>
<dbReference type="GO" id="GO:0043328">
    <property type="term" value="P:protein transport to vacuole involved in ubiquitin-dependent protein catabolic process via the multivesicular body sorting pathway"/>
    <property type="evidence" value="ECO:0007669"/>
    <property type="project" value="TreeGrafter"/>
</dbReference>
<dbReference type="SMART" id="SM00326">
    <property type="entry name" value="SH3"/>
    <property type="match status" value="5"/>
</dbReference>
<keyword evidence="1 2" id="KW-0728">SH3 domain</keyword>
<accession>A0A0B7AH27</accession>
<feature type="domain" description="SH3" evidence="4">
    <location>
        <begin position="352"/>
        <end position="411"/>
    </location>
</feature>
<evidence type="ECO:0000256" key="3">
    <source>
        <dbReference type="SAM" id="MobiDB-lite"/>
    </source>
</evidence>
<feature type="domain" description="SH3" evidence="4">
    <location>
        <begin position="422"/>
        <end position="483"/>
    </location>
</feature>
<dbReference type="PANTHER" id="PTHR45929">
    <property type="entry name" value="JAK PATHWAY SIGNAL TRANSDUCTION ADAPTOR MOLECULE"/>
    <property type="match status" value="1"/>
</dbReference>
<dbReference type="InterPro" id="IPR036028">
    <property type="entry name" value="SH3-like_dom_sf"/>
</dbReference>
<name>A0A0B7AH27_9EUPU</name>
<gene>
    <name evidence="5" type="primary">ORF119115</name>
</gene>
<sequence length="486" mass="54351">VTAAPVKGKSTFVSEEHPDSPRPVTAAPVRGKSTFVSEKHPDSPGQASSSSPVVNRHTEPAISRVMQYTTDPPSLPRRPGPGHPLYSYMSMEPHGVAVHDYTASQSDELSFSKGDVVILVKEIDENWMVGRIGDKVGMYPSGFVEVRCPVEGEKSRSSHDFLDSWRESSNTENVVDSTKGPRCRARFDFEGDEEGELTLEDGDIIQITERVGNEWLRGQHRGRQGLFPLSFVEVIEDLPAGSSTEIMPFNYCVSALFDFHGKDGELSFMTGDEITIISQVNSEWLYGQCNGEKGQFPASFVSDFPPDLPIFQPDESIQCKSKQIKKTEPNGKGEEHKGSNVLNDEFWDSRETELGFCRAIFDYTDTSPGDLKFRAGDRIKILEFFGEDWARGRLGNKEGMFPLRFVAEELNSPPRTPEPEVVKKVFGKVLHDFNGETADDLIIKEGDVIEVEDFADINKNWRWGTLDGKRGMFPAEFVEILESFTD</sequence>
<evidence type="ECO:0000313" key="5">
    <source>
        <dbReference type="EMBL" id="CEK80098.1"/>
    </source>
</evidence>
<dbReference type="PRINTS" id="PR00499">
    <property type="entry name" value="P67PHOX"/>
</dbReference>
<feature type="domain" description="SH3" evidence="4">
    <location>
        <begin position="178"/>
        <end position="237"/>
    </location>
</feature>
<proteinExistence type="predicted"/>
<dbReference type="SUPFAM" id="SSF50044">
    <property type="entry name" value="SH3-domain"/>
    <property type="match status" value="5"/>
</dbReference>
<dbReference type="PROSITE" id="PS50002">
    <property type="entry name" value="SH3"/>
    <property type="match status" value="5"/>
</dbReference>
<feature type="region of interest" description="Disordered" evidence="3">
    <location>
        <begin position="1"/>
        <end position="60"/>
    </location>
</feature>
<feature type="non-terminal residue" evidence="5">
    <location>
        <position position="1"/>
    </location>
</feature>
<dbReference type="PRINTS" id="PR00452">
    <property type="entry name" value="SH3DOMAIN"/>
</dbReference>
<dbReference type="CDD" id="cd00174">
    <property type="entry name" value="SH3"/>
    <property type="match status" value="3"/>
</dbReference>
<evidence type="ECO:0000256" key="1">
    <source>
        <dbReference type="ARBA" id="ARBA00022443"/>
    </source>
</evidence>
<dbReference type="Pfam" id="PF00018">
    <property type="entry name" value="SH3_1"/>
    <property type="match status" value="4"/>
</dbReference>